<dbReference type="SUPFAM" id="SSF81301">
    <property type="entry name" value="Nucleotidyltransferase"/>
    <property type="match status" value="1"/>
</dbReference>
<dbReference type="Gene3D" id="3.30.460.10">
    <property type="entry name" value="Beta Polymerase, domain 2"/>
    <property type="match status" value="1"/>
</dbReference>
<sequence length="134" mass="14268">MAKATVKAKAPASKASAAKSKPTAAKPKAAESKWLKTILHSLNEMKAEDTVVIDLSDKSSIGETMVVTTGRSNVHLASIADRVVKDLKASGMTGIAVEGLRQGDWVVIDTGSVLVHVFRPEVRSFYGIESMWSA</sequence>
<keyword evidence="2" id="KW-0810">Translation regulation</keyword>
<evidence type="ECO:0000313" key="5">
    <source>
        <dbReference type="Proteomes" id="UP000263993"/>
    </source>
</evidence>
<dbReference type="PANTHER" id="PTHR21043">
    <property type="entry name" value="IOJAP SUPERFAMILY ORTHOLOG"/>
    <property type="match status" value="1"/>
</dbReference>
<dbReference type="GO" id="GO:0090071">
    <property type="term" value="P:negative regulation of ribosome biogenesis"/>
    <property type="evidence" value="ECO:0007669"/>
    <property type="project" value="UniProtKB-UniRule"/>
</dbReference>
<comment type="subunit">
    <text evidence="2">Interacts with ribosomal protein uL14 (rplN).</text>
</comment>
<dbReference type="PANTHER" id="PTHR21043:SF0">
    <property type="entry name" value="MITOCHONDRIAL ASSEMBLY OF RIBOSOMAL LARGE SUBUNIT PROTEIN 1"/>
    <property type="match status" value="1"/>
</dbReference>
<keyword evidence="5" id="KW-1185">Reference proteome</keyword>
<evidence type="ECO:0000313" key="4">
    <source>
        <dbReference type="EMBL" id="RDV04262.1"/>
    </source>
</evidence>
<dbReference type="EMBL" id="QRGO01000001">
    <property type="protein sequence ID" value="RDV04262.1"/>
    <property type="molecule type" value="Genomic_DNA"/>
</dbReference>
<dbReference type="AlphaFoldDB" id="A0A371B9Q0"/>
<dbReference type="GO" id="GO:0017148">
    <property type="term" value="P:negative regulation of translation"/>
    <property type="evidence" value="ECO:0007669"/>
    <property type="project" value="UniProtKB-UniRule"/>
</dbReference>
<evidence type="ECO:0000256" key="2">
    <source>
        <dbReference type="HAMAP-Rule" id="MF_01477"/>
    </source>
</evidence>
<dbReference type="OrthoDB" id="9793681at2"/>
<dbReference type="Proteomes" id="UP000263993">
    <property type="component" value="Unassembled WGS sequence"/>
</dbReference>
<comment type="caution">
    <text evidence="4">The sequence shown here is derived from an EMBL/GenBank/DDBJ whole genome shotgun (WGS) entry which is preliminary data.</text>
</comment>
<dbReference type="GO" id="GO:0042256">
    <property type="term" value="P:cytosolic ribosome assembly"/>
    <property type="evidence" value="ECO:0007669"/>
    <property type="project" value="UniProtKB-UniRule"/>
</dbReference>
<organism evidence="4 5">
    <name type="scientific">Undibacter mobilis</name>
    <dbReference type="NCBI Taxonomy" id="2292256"/>
    <lineage>
        <taxon>Bacteria</taxon>
        <taxon>Pseudomonadati</taxon>
        <taxon>Pseudomonadota</taxon>
        <taxon>Alphaproteobacteria</taxon>
        <taxon>Hyphomicrobiales</taxon>
        <taxon>Nitrobacteraceae</taxon>
        <taxon>Undibacter</taxon>
    </lineage>
</organism>
<dbReference type="HAMAP" id="MF_01477">
    <property type="entry name" value="Iojap_RsfS"/>
    <property type="match status" value="1"/>
</dbReference>
<gene>
    <name evidence="2 4" type="primary">rsfS</name>
    <name evidence="4" type="ORF">DXH78_06495</name>
</gene>
<comment type="function">
    <text evidence="2">Functions as a ribosomal silencing factor. Interacts with ribosomal protein uL14 (rplN), blocking formation of intersubunit bridge B8. Prevents association of the 30S and 50S ribosomal subunits and the formation of functional ribosomes, thus repressing translation.</text>
</comment>
<evidence type="ECO:0000256" key="1">
    <source>
        <dbReference type="ARBA" id="ARBA00010574"/>
    </source>
</evidence>
<feature type="region of interest" description="Disordered" evidence="3">
    <location>
        <begin position="1"/>
        <end position="30"/>
    </location>
</feature>
<proteinExistence type="inferred from homology"/>
<dbReference type="GO" id="GO:0043023">
    <property type="term" value="F:ribosomal large subunit binding"/>
    <property type="evidence" value="ECO:0007669"/>
    <property type="project" value="TreeGrafter"/>
</dbReference>
<reference evidence="5" key="1">
    <citation type="submission" date="2018-08" db="EMBL/GenBank/DDBJ databases">
        <authorList>
            <person name="Kim S.-J."/>
            <person name="Jung G.-Y."/>
        </authorList>
    </citation>
    <scope>NUCLEOTIDE SEQUENCE [LARGE SCALE GENOMIC DNA]</scope>
    <source>
        <strain evidence="5">GY_H</strain>
    </source>
</reference>
<comment type="subcellular location">
    <subcellularLocation>
        <location evidence="2">Cytoplasm</location>
    </subcellularLocation>
</comment>
<evidence type="ECO:0000256" key="3">
    <source>
        <dbReference type="SAM" id="MobiDB-lite"/>
    </source>
</evidence>
<comment type="similarity">
    <text evidence="1 2">Belongs to the Iojap/RsfS family.</text>
</comment>
<protein>
    <recommendedName>
        <fullName evidence="2">Ribosomal silencing factor RsfS</fullName>
    </recommendedName>
</protein>
<name>A0A371B9Q0_9BRAD</name>
<dbReference type="InterPro" id="IPR043519">
    <property type="entry name" value="NT_sf"/>
</dbReference>
<accession>A0A371B9Q0</accession>
<keyword evidence="2" id="KW-0678">Repressor</keyword>
<feature type="compositionally biased region" description="Low complexity" evidence="3">
    <location>
        <begin position="1"/>
        <end position="27"/>
    </location>
</feature>
<dbReference type="InterPro" id="IPR004394">
    <property type="entry name" value="Iojap/RsfS/C7orf30"/>
</dbReference>
<dbReference type="GO" id="GO:0005737">
    <property type="term" value="C:cytoplasm"/>
    <property type="evidence" value="ECO:0007669"/>
    <property type="project" value="UniProtKB-SubCell"/>
</dbReference>
<dbReference type="NCBIfam" id="TIGR00090">
    <property type="entry name" value="rsfS_iojap_ybeB"/>
    <property type="match status" value="1"/>
</dbReference>
<keyword evidence="2" id="KW-0963">Cytoplasm</keyword>
<dbReference type="Pfam" id="PF02410">
    <property type="entry name" value="RsfS"/>
    <property type="match status" value="1"/>
</dbReference>